<gene>
    <name evidence="1" type="ORF">CYMTET_11030</name>
</gene>
<dbReference type="PANTHER" id="PTHR46169:SF29">
    <property type="entry name" value="DNA REPLICATION-RELATED ELEMENT FACTOR, ISOFORM A"/>
    <property type="match status" value="1"/>
</dbReference>
<accession>A0AAE0LDV9</accession>
<dbReference type="EMBL" id="LGRX02003987">
    <property type="protein sequence ID" value="KAK3281165.1"/>
    <property type="molecule type" value="Genomic_DNA"/>
</dbReference>
<dbReference type="PANTHER" id="PTHR46169">
    <property type="entry name" value="DNA REPLICATION-RELATED ELEMENT FACTOR, ISOFORM A"/>
    <property type="match status" value="1"/>
</dbReference>
<comment type="caution">
    <text evidence="1">The sequence shown here is derived from an EMBL/GenBank/DDBJ whole genome shotgun (WGS) entry which is preliminary data.</text>
</comment>
<dbReference type="AlphaFoldDB" id="A0AAE0LDV9"/>
<evidence type="ECO:0000313" key="2">
    <source>
        <dbReference type="Proteomes" id="UP001190700"/>
    </source>
</evidence>
<evidence type="ECO:0000313" key="1">
    <source>
        <dbReference type="EMBL" id="KAK3281165.1"/>
    </source>
</evidence>
<sequence>MCICKEGSDEPCGVLLKHDPCFNSTGNLAKHFKQAHPATTLRVQMGNVKSEVVKEAKAKKAESAVHSSFQKLGITVDERSAQKLSPDVRAFHTRNFVIMCAVDLRPPEIRRGIGYQFYMSGFNPRWATEPPHLTTLDTTLLHEYEAARERVRATLKAQLDYVKYGRALHGQLDLWTSASGEPYGAFAVCFLDPTTGERCRICLGVRLFPGEHTAADCARWIVELCSDFGLTEKELVEIFIAGTADGARKELNAFAKELEIACKVCVGHRLNSALQWSTGLAGTPPTPAKGATPANAGTIRNPALRKLISRCAALVGHFAHSPKATGKFRSVMLALYDDTQELESRNDTRWTSTFNMLWKLWRLRTAICCYFSVCDSSNKCQLTVQEWNDIRVTIGVMQPHHEVHQDIQGQLKDGEQPDYELVDFEDLPDVAQTLVVILREKYAEYELDVPVTRQDRIWSKWGQYL</sequence>
<proteinExistence type="predicted"/>
<name>A0AAE0LDV9_9CHLO</name>
<reference evidence="1 2" key="1">
    <citation type="journal article" date="2015" name="Genome Biol. Evol.">
        <title>Comparative Genomics of a Bacterivorous Green Alga Reveals Evolutionary Causalities and Consequences of Phago-Mixotrophic Mode of Nutrition.</title>
        <authorList>
            <person name="Burns J.A."/>
            <person name="Paasch A."/>
            <person name="Narechania A."/>
            <person name="Kim E."/>
        </authorList>
    </citation>
    <scope>NUCLEOTIDE SEQUENCE [LARGE SCALE GENOMIC DNA]</scope>
    <source>
        <strain evidence="1 2">PLY_AMNH</strain>
    </source>
</reference>
<dbReference type="Proteomes" id="UP001190700">
    <property type="component" value="Unassembled WGS sequence"/>
</dbReference>
<protein>
    <submittedName>
        <fullName evidence="1">Uncharacterized protein</fullName>
    </submittedName>
</protein>
<dbReference type="InterPro" id="IPR052717">
    <property type="entry name" value="Vacuolar_transposase_reg"/>
</dbReference>
<organism evidence="1 2">
    <name type="scientific">Cymbomonas tetramitiformis</name>
    <dbReference type="NCBI Taxonomy" id="36881"/>
    <lineage>
        <taxon>Eukaryota</taxon>
        <taxon>Viridiplantae</taxon>
        <taxon>Chlorophyta</taxon>
        <taxon>Pyramimonadophyceae</taxon>
        <taxon>Pyramimonadales</taxon>
        <taxon>Pyramimonadaceae</taxon>
        <taxon>Cymbomonas</taxon>
    </lineage>
</organism>
<keyword evidence="2" id="KW-1185">Reference proteome</keyword>
<dbReference type="GO" id="GO:0005634">
    <property type="term" value="C:nucleus"/>
    <property type="evidence" value="ECO:0007669"/>
    <property type="project" value="TreeGrafter"/>
</dbReference>
<dbReference type="GO" id="GO:0006357">
    <property type="term" value="P:regulation of transcription by RNA polymerase II"/>
    <property type="evidence" value="ECO:0007669"/>
    <property type="project" value="TreeGrafter"/>
</dbReference>
<dbReference type="InterPro" id="IPR012337">
    <property type="entry name" value="RNaseH-like_sf"/>
</dbReference>
<dbReference type="SUPFAM" id="SSF53098">
    <property type="entry name" value="Ribonuclease H-like"/>
    <property type="match status" value="1"/>
</dbReference>